<dbReference type="EMBL" id="DMAI01000485">
    <property type="protein sequence ID" value="HAE51490.1"/>
    <property type="molecule type" value="Genomic_DNA"/>
</dbReference>
<evidence type="ECO:0000313" key="1">
    <source>
        <dbReference type="EMBL" id="HAE51490.1"/>
    </source>
</evidence>
<reference evidence="1 2" key="1">
    <citation type="journal article" date="2018" name="Nat. Biotechnol.">
        <title>A standardized bacterial taxonomy based on genome phylogeny substantially revises the tree of life.</title>
        <authorList>
            <person name="Parks D.H."/>
            <person name="Chuvochina M."/>
            <person name="Waite D.W."/>
            <person name="Rinke C."/>
            <person name="Skarshewski A."/>
            <person name="Chaumeil P.A."/>
            <person name="Hugenholtz P."/>
        </authorList>
    </citation>
    <scope>NUCLEOTIDE SEQUENCE [LARGE SCALE GENOMIC DNA]</scope>
    <source>
        <strain evidence="1">UBA8739</strain>
    </source>
</reference>
<accession>A0A3B9IUP8</accession>
<protein>
    <recommendedName>
        <fullName evidence="3">Nucleotidyltransferase family protein</fullName>
    </recommendedName>
</protein>
<dbReference type="InterPro" id="IPR039498">
    <property type="entry name" value="NTP_transf_5"/>
</dbReference>
<gene>
    <name evidence="1" type="ORF">DCK97_29170</name>
</gene>
<organism evidence="1 2">
    <name type="scientific">Tistrella mobilis</name>
    <dbReference type="NCBI Taxonomy" id="171437"/>
    <lineage>
        <taxon>Bacteria</taxon>
        <taxon>Pseudomonadati</taxon>
        <taxon>Pseudomonadota</taxon>
        <taxon>Alphaproteobacteria</taxon>
        <taxon>Geminicoccales</taxon>
        <taxon>Geminicoccaceae</taxon>
        <taxon>Tistrella</taxon>
    </lineage>
</organism>
<proteinExistence type="predicted"/>
<name>A0A3B9IUP8_9PROT</name>
<dbReference type="AlphaFoldDB" id="A0A3B9IUP8"/>
<comment type="caution">
    <text evidence="1">The sequence shown here is derived from an EMBL/GenBank/DDBJ whole genome shotgun (WGS) entry which is preliminary data.</text>
</comment>
<evidence type="ECO:0008006" key="3">
    <source>
        <dbReference type="Google" id="ProtNLM"/>
    </source>
</evidence>
<dbReference type="Proteomes" id="UP000257706">
    <property type="component" value="Unassembled WGS sequence"/>
</dbReference>
<dbReference type="Pfam" id="PF14907">
    <property type="entry name" value="NTP_transf_5"/>
    <property type="match status" value="1"/>
</dbReference>
<sequence>MTESGIDPGLAALAVAVAQGIGGPVAAAARPVDLGPGGPLGDWTETARLIARHRVQGLASPTLLKVSGGAMPVDLKTSLIRATMLAVQAQRKQMDLLLRVLTALQQKGIRALALKGGMLGHCYMARPELRLSNDIDVLVDPARLDEAEAVIAGFGYYRYVPAEDWRPAWLVQYRKWAKDSAFLPHEGGPMIECHWRLFNNWKLLPLDFETLWQNRRIERVHDVDVPMMGDAQQLVYLAVHGAFHAWFRLKWVADFAAVFCAMTPEDRREVAALARRLGVAPLYDHAMSLTERLFAIPLTDEERARVSAAPGRAALDGFALVSLHHSDASAWGIKHDRRYALRRALHNYRLRRDPGYVITQLRLDLNLATDVDKAGLSDHWLWLYPTLRGWRVVRNRVIHHLGRRRGR</sequence>
<evidence type="ECO:0000313" key="2">
    <source>
        <dbReference type="Proteomes" id="UP000257706"/>
    </source>
</evidence>